<dbReference type="InterPro" id="IPR050469">
    <property type="entry name" value="Diguanylate_Cyclase"/>
</dbReference>
<dbReference type="GO" id="GO:0000160">
    <property type="term" value="P:phosphorelay signal transduction system"/>
    <property type="evidence" value="ECO:0007669"/>
    <property type="project" value="InterPro"/>
</dbReference>
<dbReference type="Pfam" id="PF00072">
    <property type="entry name" value="Response_reg"/>
    <property type="match status" value="1"/>
</dbReference>
<keyword evidence="3" id="KW-0597">Phosphoprotein</keyword>
<reference evidence="7 8" key="1">
    <citation type="submission" date="2018-06" db="EMBL/GenBank/DDBJ databases">
        <title>Genomic Encyclopedia of Type Strains, Phase III (KMG-III): the genomes of soil and plant-associated and newly described type strains.</title>
        <authorList>
            <person name="Whitman W."/>
        </authorList>
    </citation>
    <scope>NUCLEOTIDE SEQUENCE [LARGE SCALE GENOMIC DNA]</scope>
    <source>
        <strain evidence="7 8">CECT 7646</strain>
    </source>
</reference>
<dbReference type="Gene3D" id="3.40.50.2300">
    <property type="match status" value="1"/>
</dbReference>
<dbReference type="PROSITE" id="PS50110">
    <property type="entry name" value="RESPONSE_REGULATORY"/>
    <property type="match status" value="1"/>
</dbReference>
<dbReference type="SUPFAM" id="SSF52172">
    <property type="entry name" value="CheY-like"/>
    <property type="match status" value="1"/>
</dbReference>
<dbReference type="Pfam" id="PF00990">
    <property type="entry name" value="GGDEF"/>
    <property type="match status" value="1"/>
</dbReference>
<evidence type="ECO:0000256" key="3">
    <source>
        <dbReference type="PROSITE-ProRule" id="PRU00169"/>
    </source>
</evidence>
<dbReference type="Proteomes" id="UP000247540">
    <property type="component" value="Unassembled WGS sequence"/>
</dbReference>
<dbReference type="InterPro" id="IPR000160">
    <property type="entry name" value="GGDEF_dom"/>
</dbReference>
<dbReference type="PANTHER" id="PTHR45138">
    <property type="entry name" value="REGULATORY COMPONENTS OF SENSORY TRANSDUCTION SYSTEM"/>
    <property type="match status" value="1"/>
</dbReference>
<keyword evidence="8" id="KW-1185">Reference proteome</keyword>
<comment type="caution">
    <text evidence="7">The sequence shown here is derived from an EMBL/GenBank/DDBJ whole genome shotgun (WGS) entry which is preliminary data.</text>
</comment>
<name>A0A318SI92_9BURK</name>
<evidence type="ECO:0000313" key="8">
    <source>
        <dbReference type="Proteomes" id="UP000247540"/>
    </source>
</evidence>
<dbReference type="GO" id="GO:0005886">
    <property type="term" value="C:plasma membrane"/>
    <property type="evidence" value="ECO:0007669"/>
    <property type="project" value="TreeGrafter"/>
</dbReference>
<dbReference type="InterPro" id="IPR043128">
    <property type="entry name" value="Rev_trsase/Diguanyl_cyclase"/>
</dbReference>
<evidence type="ECO:0000256" key="1">
    <source>
        <dbReference type="ARBA" id="ARBA00012528"/>
    </source>
</evidence>
<feature type="domain" description="GGDEF" evidence="6">
    <location>
        <begin position="189"/>
        <end position="326"/>
    </location>
</feature>
<dbReference type="PANTHER" id="PTHR45138:SF9">
    <property type="entry name" value="DIGUANYLATE CYCLASE DGCM-RELATED"/>
    <property type="match status" value="1"/>
</dbReference>
<dbReference type="OrthoDB" id="9813903at2"/>
<dbReference type="SUPFAM" id="SSF55073">
    <property type="entry name" value="Nucleotide cyclase"/>
    <property type="match status" value="1"/>
</dbReference>
<feature type="compositionally biased region" description="Low complexity" evidence="4">
    <location>
        <begin position="1"/>
        <end position="15"/>
    </location>
</feature>
<dbReference type="InterPro" id="IPR011006">
    <property type="entry name" value="CheY-like_superfamily"/>
</dbReference>
<dbReference type="Gene3D" id="3.30.70.270">
    <property type="match status" value="1"/>
</dbReference>
<dbReference type="InterPro" id="IPR001789">
    <property type="entry name" value="Sig_transdc_resp-reg_receiver"/>
</dbReference>
<dbReference type="GO" id="GO:0052621">
    <property type="term" value="F:diguanylate cyclase activity"/>
    <property type="evidence" value="ECO:0007669"/>
    <property type="project" value="UniProtKB-EC"/>
</dbReference>
<dbReference type="SMART" id="SM00448">
    <property type="entry name" value="REC"/>
    <property type="match status" value="1"/>
</dbReference>
<comment type="catalytic activity">
    <reaction evidence="2">
        <text>2 GTP = 3',3'-c-di-GMP + 2 diphosphate</text>
        <dbReference type="Rhea" id="RHEA:24898"/>
        <dbReference type="ChEBI" id="CHEBI:33019"/>
        <dbReference type="ChEBI" id="CHEBI:37565"/>
        <dbReference type="ChEBI" id="CHEBI:58805"/>
        <dbReference type="EC" id="2.7.7.65"/>
    </reaction>
</comment>
<proteinExistence type="predicted"/>
<feature type="modified residue" description="4-aspartylphosphate" evidence="3">
    <location>
        <position position="79"/>
    </location>
</feature>
<evidence type="ECO:0000313" key="7">
    <source>
        <dbReference type="EMBL" id="PYE78674.1"/>
    </source>
</evidence>
<feature type="region of interest" description="Disordered" evidence="4">
    <location>
        <begin position="1"/>
        <end position="30"/>
    </location>
</feature>
<dbReference type="EMBL" id="QJTC01000005">
    <property type="protein sequence ID" value="PYE78674.1"/>
    <property type="molecule type" value="Genomic_DNA"/>
</dbReference>
<protein>
    <recommendedName>
        <fullName evidence="1">diguanylate cyclase</fullName>
        <ecNumber evidence="1">2.7.7.65</ecNumber>
    </recommendedName>
</protein>
<dbReference type="AlphaFoldDB" id="A0A318SI92"/>
<evidence type="ECO:0000259" key="6">
    <source>
        <dbReference type="PROSITE" id="PS50887"/>
    </source>
</evidence>
<feature type="domain" description="Response regulatory" evidence="5">
    <location>
        <begin position="28"/>
        <end position="146"/>
    </location>
</feature>
<dbReference type="NCBIfam" id="TIGR00254">
    <property type="entry name" value="GGDEF"/>
    <property type="match status" value="1"/>
</dbReference>
<dbReference type="CDD" id="cd01949">
    <property type="entry name" value="GGDEF"/>
    <property type="match status" value="1"/>
</dbReference>
<dbReference type="RefSeq" id="WP_158529006.1">
    <property type="nucleotide sequence ID" value="NZ_JAMOFZ010000005.1"/>
</dbReference>
<dbReference type="SMART" id="SM00267">
    <property type="entry name" value="GGDEF"/>
    <property type="match status" value="1"/>
</dbReference>
<evidence type="ECO:0000256" key="2">
    <source>
        <dbReference type="ARBA" id="ARBA00034247"/>
    </source>
</evidence>
<evidence type="ECO:0000259" key="5">
    <source>
        <dbReference type="PROSITE" id="PS50110"/>
    </source>
</evidence>
<gene>
    <name evidence="7" type="ORF">DFQ15_10533</name>
</gene>
<dbReference type="EC" id="2.7.7.65" evidence="1"/>
<dbReference type="InterPro" id="IPR029787">
    <property type="entry name" value="Nucleotide_cyclase"/>
</dbReference>
<accession>A0A318SI92</accession>
<evidence type="ECO:0000256" key="4">
    <source>
        <dbReference type="SAM" id="MobiDB-lite"/>
    </source>
</evidence>
<sequence>MQTSAPSSAEDTPAAPSAPPPPPADGAAAGSDQPVLVIADGNDALQAQLGPLHSVLTAASGAAGLELARQHRPDLVMLDLMLPDMTGFEVLRRLKVDARTAEIPVIFVSSQAFAGDGVRSLALGAADFVTTPLDAPVVAARVATQLRLSAYRREVEELSQQDAVTGVANRRHFDRMLTMECRRAQRAQTQVSVAMVELDAFDAYADRHGRALAADTLRAVAQTLRTSIRRPADLAARYSDDRFAILIPDTRLGSARKVVQAFCDALAALRIPHAASAVAPRVTVSVGLATTEVGEDGGGEAVAQRAEAHLQQAREAGHNRVVADGDTAAA</sequence>
<dbReference type="GO" id="GO:1902201">
    <property type="term" value="P:negative regulation of bacterial-type flagellum-dependent cell motility"/>
    <property type="evidence" value="ECO:0007669"/>
    <property type="project" value="TreeGrafter"/>
</dbReference>
<dbReference type="GO" id="GO:0043709">
    <property type="term" value="P:cell adhesion involved in single-species biofilm formation"/>
    <property type="evidence" value="ECO:0007669"/>
    <property type="project" value="TreeGrafter"/>
</dbReference>
<dbReference type="PROSITE" id="PS50887">
    <property type="entry name" value="GGDEF"/>
    <property type="match status" value="1"/>
</dbReference>
<organism evidence="7 8">
    <name type="scientific">Xylophilus ampelinus</name>
    <dbReference type="NCBI Taxonomy" id="54067"/>
    <lineage>
        <taxon>Bacteria</taxon>
        <taxon>Pseudomonadati</taxon>
        <taxon>Pseudomonadota</taxon>
        <taxon>Betaproteobacteria</taxon>
        <taxon>Burkholderiales</taxon>
        <taxon>Xylophilus</taxon>
    </lineage>
</organism>